<evidence type="ECO:0000313" key="2">
    <source>
        <dbReference type="Proteomes" id="UP001419268"/>
    </source>
</evidence>
<gene>
    <name evidence="1" type="ORF">Scep_000884</name>
</gene>
<evidence type="ECO:0000313" key="1">
    <source>
        <dbReference type="EMBL" id="KAK9165693.1"/>
    </source>
</evidence>
<comment type="caution">
    <text evidence="1">The sequence shown here is derived from an EMBL/GenBank/DDBJ whole genome shotgun (WGS) entry which is preliminary data.</text>
</comment>
<name>A0AAP0L8C8_9MAGN</name>
<reference evidence="1 2" key="1">
    <citation type="submission" date="2024-01" db="EMBL/GenBank/DDBJ databases">
        <title>Genome assemblies of Stephania.</title>
        <authorList>
            <person name="Yang L."/>
        </authorList>
    </citation>
    <scope>NUCLEOTIDE SEQUENCE [LARGE SCALE GENOMIC DNA]</scope>
    <source>
        <strain evidence="1">JXDWG</strain>
        <tissue evidence="1">Leaf</tissue>
    </source>
</reference>
<keyword evidence="2" id="KW-1185">Reference proteome</keyword>
<proteinExistence type="predicted"/>
<organism evidence="1 2">
    <name type="scientific">Stephania cephalantha</name>
    <dbReference type="NCBI Taxonomy" id="152367"/>
    <lineage>
        <taxon>Eukaryota</taxon>
        <taxon>Viridiplantae</taxon>
        <taxon>Streptophyta</taxon>
        <taxon>Embryophyta</taxon>
        <taxon>Tracheophyta</taxon>
        <taxon>Spermatophyta</taxon>
        <taxon>Magnoliopsida</taxon>
        <taxon>Ranunculales</taxon>
        <taxon>Menispermaceae</taxon>
        <taxon>Menispermoideae</taxon>
        <taxon>Cissampelideae</taxon>
        <taxon>Stephania</taxon>
    </lineage>
</organism>
<sequence>MKRVSDEYLPCVLKRTKAIKEERKICDGSPTKQVCRRSVAKSHDDLLQISDRQSARDIICRDMSLHKKGKNRNSSSSTSLYQPNFFISAKQRTFPPPHKPHHHRRASPSTVIVDVDRDSPARPFLRNTRRRHAVAPPCARLSSGALLLQILLRAAVRLS</sequence>
<dbReference type="EMBL" id="JBBNAG010000001">
    <property type="protein sequence ID" value="KAK9165693.1"/>
    <property type="molecule type" value="Genomic_DNA"/>
</dbReference>
<protein>
    <submittedName>
        <fullName evidence="1">Uncharacterized protein</fullName>
    </submittedName>
</protein>
<accession>A0AAP0L8C8</accession>
<dbReference type="Proteomes" id="UP001419268">
    <property type="component" value="Unassembled WGS sequence"/>
</dbReference>
<dbReference type="AlphaFoldDB" id="A0AAP0L8C8"/>